<keyword evidence="3" id="KW-1185">Reference proteome</keyword>
<name>A0A0B7N0K7_9FUNG</name>
<dbReference type="OrthoDB" id="1920387at2759"/>
<gene>
    <name evidence="2" type="primary">PARPA_04709.1 scaffold 15556</name>
</gene>
<dbReference type="PANTHER" id="PTHR10492">
    <property type="match status" value="1"/>
</dbReference>
<dbReference type="Proteomes" id="UP000054107">
    <property type="component" value="Unassembled WGS sequence"/>
</dbReference>
<sequence>MRCLPGRAASYVSSDRTCNEERQTEMPIEVLDVIESMSLPPHRLELKFGSSIMVLQNIDSAANIFNGTRLIVSSLGANAIKATIVTGPNKGDMTSKLETVYIYDIDNVHNDF</sequence>
<dbReference type="InterPro" id="IPR049163">
    <property type="entry name" value="Pif1-like_2B_dom"/>
</dbReference>
<accession>A0A0B7N0K7</accession>
<dbReference type="EMBL" id="LN725587">
    <property type="protein sequence ID" value="CEP10912.1"/>
    <property type="molecule type" value="Genomic_DNA"/>
</dbReference>
<proteinExistence type="predicted"/>
<dbReference type="PANTHER" id="PTHR10492:SF57">
    <property type="entry name" value="ATP-DEPENDENT DNA HELICASE"/>
    <property type="match status" value="1"/>
</dbReference>
<evidence type="ECO:0000259" key="1">
    <source>
        <dbReference type="Pfam" id="PF21530"/>
    </source>
</evidence>
<reference evidence="2 3" key="1">
    <citation type="submission" date="2014-09" db="EMBL/GenBank/DDBJ databases">
        <authorList>
            <person name="Ellenberger Sabrina"/>
        </authorList>
    </citation>
    <scope>NUCLEOTIDE SEQUENCE [LARGE SCALE GENOMIC DNA]</scope>
    <source>
        <strain evidence="2 3">CBS 412.66</strain>
    </source>
</reference>
<dbReference type="AlphaFoldDB" id="A0A0B7N0K7"/>
<dbReference type="STRING" id="35722.A0A0B7N0K7"/>
<evidence type="ECO:0000313" key="2">
    <source>
        <dbReference type="EMBL" id="CEP10912.1"/>
    </source>
</evidence>
<organism evidence="2 3">
    <name type="scientific">Parasitella parasitica</name>
    <dbReference type="NCBI Taxonomy" id="35722"/>
    <lineage>
        <taxon>Eukaryota</taxon>
        <taxon>Fungi</taxon>
        <taxon>Fungi incertae sedis</taxon>
        <taxon>Mucoromycota</taxon>
        <taxon>Mucoromycotina</taxon>
        <taxon>Mucoromycetes</taxon>
        <taxon>Mucorales</taxon>
        <taxon>Mucorineae</taxon>
        <taxon>Mucoraceae</taxon>
        <taxon>Parasitella</taxon>
    </lineage>
</organism>
<evidence type="ECO:0000313" key="3">
    <source>
        <dbReference type="Proteomes" id="UP000054107"/>
    </source>
</evidence>
<protein>
    <recommendedName>
        <fullName evidence="1">DNA helicase Pif1-like 2B domain-containing protein</fullName>
    </recommendedName>
</protein>
<feature type="domain" description="DNA helicase Pif1-like 2B" evidence="1">
    <location>
        <begin position="30"/>
        <end position="75"/>
    </location>
</feature>
<dbReference type="Pfam" id="PF21530">
    <property type="entry name" value="Pif1_2B_dom"/>
    <property type="match status" value="1"/>
</dbReference>